<comment type="caution">
    <text evidence="1">The sequence shown here is derived from an EMBL/GenBank/DDBJ whole genome shotgun (WGS) entry which is preliminary data.</text>
</comment>
<evidence type="ECO:0000313" key="1">
    <source>
        <dbReference type="EMBL" id="THU51118.1"/>
    </source>
</evidence>
<protein>
    <submittedName>
        <fullName evidence="1">Uncharacterized protein</fullName>
    </submittedName>
</protein>
<proteinExistence type="predicted"/>
<organism evidence="1 2">
    <name type="scientific">Musa balbisiana</name>
    <name type="common">Banana</name>
    <dbReference type="NCBI Taxonomy" id="52838"/>
    <lineage>
        <taxon>Eukaryota</taxon>
        <taxon>Viridiplantae</taxon>
        <taxon>Streptophyta</taxon>
        <taxon>Embryophyta</taxon>
        <taxon>Tracheophyta</taxon>
        <taxon>Spermatophyta</taxon>
        <taxon>Magnoliopsida</taxon>
        <taxon>Liliopsida</taxon>
        <taxon>Zingiberales</taxon>
        <taxon>Musaceae</taxon>
        <taxon>Musa</taxon>
    </lineage>
</organism>
<sequence length="106" mass="11951">MFKLLLWKEILSHRLFMSKKMDYPCGYHMIFLSMVYHGSLSSASDWAATFGTAMTVCFPVDVWESFKISQPRLGSTPAAPDSVQNGVDVVVPRRRGLIVVRVAKLK</sequence>
<accession>A0A4S8IR38</accession>
<name>A0A4S8IR38_MUSBA</name>
<dbReference type="Proteomes" id="UP000317650">
    <property type="component" value="Chromosome 6"/>
</dbReference>
<gene>
    <name evidence="1" type="ORF">C4D60_Mb06t27660</name>
</gene>
<keyword evidence="2" id="KW-1185">Reference proteome</keyword>
<reference evidence="1 2" key="1">
    <citation type="journal article" date="2019" name="Nat. Plants">
        <title>Genome sequencing of Musa balbisiana reveals subgenome evolution and function divergence in polyploid bananas.</title>
        <authorList>
            <person name="Yao X."/>
        </authorList>
    </citation>
    <scope>NUCLEOTIDE SEQUENCE [LARGE SCALE GENOMIC DNA]</scope>
    <source>
        <strain evidence="2">cv. DH-PKW</strain>
        <tissue evidence="1">Leaves</tissue>
    </source>
</reference>
<dbReference type="AlphaFoldDB" id="A0A4S8IR38"/>
<evidence type="ECO:0000313" key="2">
    <source>
        <dbReference type="Proteomes" id="UP000317650"/>
    </source>
</evidence>
<dbReference type="EMBL" id="PYDT01000009">
    <property type="protein sequence ID" value="THU51118.1"/>
    <property type="molecule type" value="Genomic_DNA"/>
</dbReference>